<protein>
    <recommendedName>
        <fullName evidence="1">Reverse transcriptase domain-containing protein</fullName>
    </recommendedName>
</protein>
<dbReference type="Proteomes" id="UP000472272">
    <property type="component" value="Chromosome 1"/>
</dbReference>
<dbReference type="PANTHER" id="PTHR47027">
    <property type="entry name" value="REVERSE TRANSCRIPTASE DOMAIN-CONTAINING PROTEIN"/>
    <property type="match status" value="1"/>
</dbReference>
<evidence type="ECO:0000259" key="1">
    <source>
        <dbReference type="PROSITE" id="PS50878"/>
    </source>
</evidence>
<accession>A0A670JJR5</accession>
<evidence type="ECO:0000313" key="2">
    <source>
        <dbReference type="Ensembl" id="ENSPMRP00000024651.1"/>
    </source>
</evidence>
<dbReference type="Pfam" id="PF00078">
    <property type="entry name" value="RVT_1"/>
    <property type="match status" value="1"/>
</dbReference>
<dbReference type="GeneTree" id="ENSGT01060000248530"/>
<reference evidence="2 3" key="1">
    <citation type="journal article" date="2019" name="Proc. Natl. Acad. Sci. U.S.A.">
        <title>Regulatory changes in pterin and carotenoid genes underlie balanced color polymorphisms in the wall lizard.</title>
        <authorList>
            <person name="Andrade P."/>
            <person name="Pinho C."/>
            <person name="Perez I de Lanuza G."/>
            <person name="Afonso S."/>
            <person name="Brejcha J."/>
            <person name="Rubin C.J."/>
            <person name="Wallerman O."/>
            <person name="Pereira P."/>
            <person name="Sabatino S.J."/>
            <person name="Bellati A."/>
            <person name="Pellitteri-Rosa D."/>
            <person name="Bosakova Z."/>
            <person name="Bunikis I."/>
            <person name="Carretero M.A."/>
            <person name="Feiner N."/>
            <person name="Marsik P."/>
            <person name="Pauperio F."/>
            <person name="Salvi D."/>
            <person name="Soler L."/>
            <person name="While G.M."/>
            <person name="Uller T."/>
            <person name="Font E."/>
            <person name="Andersson L."/>
            <person name="Carneiro M."/>
        </authorList>
    </citation>
    <scope>NUCLEOTIDE SEQUENCE</scope>
</reference>
<dbReference type="Gene3D" id="3.60.10.10">
    <property type="entry name" value="Endonuclease/exonuclease/phosphatase"/>
    <property type="match status" value="1"/>
</dbReference>
<keyword evidence="3" id="KW-1185">Reference proteome</keyword>
<dbReference type="InterPro" id="IPR036691">
    <property type="entry name" value="Endo/exonu/phosph_ase_sf"/>
</dbReference>
<reference evidence="2" key="2">
    <citation type="submission" date="2025-08" db="UniProtKB">
        <authorList>
            <consortium name="Ensembl"/>
        </authorList>
    </citation>
    <scope>IDENTIFICATION</scope>
</reference>
<dbReference type="Ensembl" id="ENSPMRT00000026155.1">
    <property type="protein sequence ID" value="ENSPMRP00000024651.1"/>
    <property type="gene ID" value="ENSPMRG00000015924.1"/>
</dbReference>
<reference evidence="2" key="3">
    <citation type="submission" date="2025-09" db="UniProtKB">
        <authorList>
            <consortium name="Ensembl"/>
        </authorList>
    </citation>
    <scope>IDENTIFICATION</scope>
</reference>
<name>A0A670JJR5_PODMU</name>
<dbReference type="CDD" id="cd01650">
    <property type="entry name" value="RT_nLTR_like"/>
    <property type="match status" value="1"/>
</dbReference>
<dbReference type="InterPro" id="IPR000477">
    <property type="entry name" value="RT_dom"/>
</dbReference>
<dbReference type="PROSITE" id="PS50878">
    <property type="entry name" value="RT_POL"/>
    <property type="match status" value="1"/>
</dbReference>
<dbReference type="AlphaFoldDB" id="A0A670JJR5"/>
<feature type="domain" description="Reverse transcriptase" evidence="1">
    <location>
        <begin position="399"/>
        <end position="676"/>
    </location>
</feature>
<evidence type="ECO:0000313" key="3">
    <source>
        <dbReference type="Proteomes" id="UP000472272"/>
    </source>
</evidence>
<dbReference type="PANTHER" id="PTHR47027:SF30">
    <property type="entry name" value="THAP-TYPE DOMAIN-CONTAINING PROTEIN"/>
    <property type="match status" value="1"/>
</dbReference>
<organism evidence="2 3">
    <name type="scientific">Podarcis muralis</name>
    <name type="common">Wall lizard</name>
    <name type="synonym">Lacerta muralis</name>
    <dbReference type="NCBI Taxonomy" id="64176"/>
    <lineage>
        <taxon>Eukaryota</taxon>
        <taxon>Metazoa</taxon>
        <taxon>Chordata</taxon>
        <taxon>Craniata</taxon>
        <taxon>Vertebrata</taxon>
        <taxon>Euteleostomi</taxon>
        <taxon>Lepidosauria</taxon>
        <taxon>Squamata</taxon>
        <taxon>Bifurcata</taxon>
        <taxon>Unidentata</taxon>
        <taxon>Episquamata</taxon>
        <taxon>Laterata</taxon>
        <taxon>Lacertibaenia</taxon>
        <taxon>Lacertidae</taxon>
        <taxon>Podarcis</taxon>
    </lineage>
</organism>
<dbReference type="InterPro" id="IPR043502">
    <property type="entry name" value="DNA/RNA_pol_sf"/>
</dbReference>
<proteinExistence type="predicted"/>
<dbReference type="SUPFAM" id="SSF56219">
    <property type="entry name" value="DNase I-like"/>
    <property type="match status" value="1"/>
</dbReference>
<sequence>MSSANKRFANVKFPNTPAIIGGDFNARTAANWDSLTKAKWWVTPNLDNYDLEHIMRRTSKDHRANEAGVLLYQMAIRLNLVPLNGTCLPDIPGDFTHLSAKSNSVLDYLLVSRDLLKCISTFKIENVQFSDHLPLVAKLSLNWQPEAHRHATQMVTNESLQVRGIKWSETQAQRYQEFFQKEILGPHSNIGSASDEHSIVLKRFHHHTTDLTSFFRLPPKNLNRNEYTYGAPWYNSQCKQARKRLRAIYNVYKISDASTLPASYAQAKQVYKRTQKTAKREWQHNRWQALITASKPHRSREFWSLINRRVRKYPRAVISAPTWELFLKKCFSQADAPSDHLMHLFTHLPIWPPTDPDEIAKLIAQLKPGKAPGPDLIPAEAIKLHPKWWAGILAKTFDAIDTSGLIPKIWKEAIIVPIHKKGSPTEPENYRNISLLSIIGKIYASFLLTKLLRWVDETNQIGHEQAGFRTKRSTTDHAIILYHLARKYSSPPRGYLCAAFLYLKAAFDSVPRNILWEKLAKQGIDRRLLWLISQLHEGTLARVRLTPAGDLTNSIPINKGVRQGCILAPCLFNLFISDMRAPLVNSSPSTHAPRLADYRCPLLLYADDAVILSYTRVGLTRALKIFATYCQLNQLTINHAKSKILIFSRSRRLYKWKLGGAKIEQVLKFQYLGVIFQYNLGWKAQIQHLLNKAKTLSYALLRFFFSDGALHVPSALKVFKAKVVAVLAYAAPLWAVMTDLAPLETLQSQFLRRLLMLPLCVSNAAMRLELKIASLETCLWKQVFNYWLSLWHRLPNHYLVQCLWRDEFSSLWTSRIHAKLLSYGISPSDSLKLDQITAQRLIRQRLDDIDLQRNYTLGGGVCSPQNIGITLTYCVPSYLSSLSTVAHRMAFTKARFNVFPSNDLRHRFSKGQAPAMCECDKVTPESLQHIMFTCPLFNVPRANLLGSIIQKLEGTPPKFHLAQILQDKDSHTTLKVARFLVAVLSQKQRQGALQAN</sequence>
<dbReference type="SUPFAM" id="SSF56672">
    <property type="entry name" value="DNA/RNA polymerases"/>
    <property type="match status" value="1"/>
</dbReference>